<name>A0A561SYP4_9PSEU</name>
<dbReference type="Proteomes" id="UP000321261">
    <property type="component" value="Unassembled WGS sequence"/>
</dbReference>
<dbReference type="OrthoDB" id="286202at2"/>
<dbReference type="Gene3D" id="3.40.190.10">
    <property type="entry name" value="Periplasmic binding protein-like II"/>
    <property type="match status" value="2"/>
</dbReference>
<gene>
    <name evidence="3" type="ORF">FHX44_115921</name>
</gene>
<comment type="caution">
    <text evidence="3">The sequence shown here is derived from an EMBL/GenBank/DDBJ whole genome shotgun (WGS) entry which is preliminary data.</text>
</comment>
<reference evidence="3 4" key="1">
    <citation type="submission" date="2019-06" db="EMBL/GenBank/DDBJ databases">
        <title>Sequencing the genomes of 1000 actinobacteria strains.</title>
        <authorList>
            <person name="Klenk H.-P."/>
        </authorList>
    </citation>
    <scope>NUCLEOTIDE SEQUENCE [LARGE SCALE GENOMIC DNA]</scope>
    <source>
        <strain evidence="3 4">DSM 45671</strain>
    </source>
</reference>
<proteinExistence type="predicted"/>
<feature type="signal peptide" evidence="1">
    <location>
        <begin position="1"/>
        <end position="23"/>
    </location>
</feature>
<dbReference type="SUPFAM" id="SSF53850">
    <property type="entry name" value="Periplasmic binding protein-like II"/>
    <property type="match status" value="1"/>
</dbReference>
<dbReference type="EMBL" id="VIWU01000001">
    <property type="protein sequence ID" value="TWF79984.1"/>
    <property type="molecule type" value="Genomic_DNA"/>
</dbReference>
<sequence>MNHRSTHRLAAALTGSVLVILLAACGGGSTVDEDVSGGEAPQLVTIDAGYVSAVDQIGLPIALEIGAFEEQGLDVRLAQPFPTGVDSLNALQAGEVDFVQVGTPGIGAAQRGLDIVLLGNYSGSASKRAIDDTMAVVARPGSGISNADLSTLRGKRIGVSVGSINHLYLIGLLQELQIPVGEVEIVNTAPPDMPVALQTGGIDAAIVWDPWPLTITRQVPGSEEVVRGGGRIPYVGYIVAMREFVEQNPDVVKRFLTARAAADKWMRDNPDEAAEAATRWLPGTELEIAQQAMQYNVAQLDPRFSACNYAAMDTVAQMLAEQGVTQPGFDVADRFVPGPITTVMAERPDLFDDLPPIPEAARIDAGFAYDRDAALVACPAA</sequence>
<dbReference type="Pfam" id="PF09084">
    <property type="entry name" value="NMT1"/>
    <property type="match status" value="1"/>
</dbReference>
<organism evidence="3 4">
    <name type="scientific">Pseudonocardia hierapolitana</name>
    <dbReference type="NCBI Taxonomy" id="1128676"/>
    <lineage>
        <taxon>Bacteria</taxon>
        <taxon>Bacillati</taxon>
        <taxon>Actinomycetota</taxon>
        <taxon>Actinomycetes</taxon>
        <taxon>Pseudonocardiales</taxon>
        <taxon>Pseudonocardiaceae</taxon>
        <taxon>Pseudonocardia</taxon>
    </lineage>
</organism>
<protein>
    <submittedName>
        <fullName evidence="3">NitT/TauT family transport system substrate-binding protein/sulfonate transport system substrate-binding protein</fullName>
    </submittedName>
</protein>
<dbReference type="AlphaFoldDB" id="A0A561SYP4"/>
<evidence type="ECO:0000313" key="4">
    <source>
        <dbReference type="Proteomes" id="UP000321261"/>
    </source>
</evidence>
<accession>A0A561SYP4</accession>
<evidence type="ECO:0000256" key="1">
    <source>
        <dbReference type="SAM" id="SignalP"/>
    </source>
</evidence>
<keyword evidence="4" id="KW-1185">Reference proteome</keyword>
<dbReference type="PROSITE" id="PS51257">
    <property type="entry name" value="PROKAR_LIPOPROTEIN"/>
    <property type="match status" value="1"/>
</dbReference>
<dbReference type="CDD" id="cd01008">
    <property type="entry name" value="PBP2_NrtA_SsuA_CpmA_like"/>
    <property type="match status" value="1"/>
</dbReference>
<evidence type="ECO:0000313" key="3">
    <source>
        <dbReference type="EMBL" id="TWF79984.1"/>
    </source>
</evidence>
<evidence type="ECO:0000259" key="2">
    <source>
        <dbReference type="Pfam" id="PF09084"/>
    </source>
</evidence>
<feature type="domain" description="SsuA/THI5-like" evidence="2">
    <location>
        <begin position="57"/>
        <end position="273"/>
    </location>
</feature>
<keyword evidence="1" id="KW-0732">Signal</keyword>
<dbReference type="InterPro" id="IPR015168">
    <property type="entry name" value="SsuA/THI5"/>
</dbReference>
<dbReference type="PANTHER" id="PTHR30024">
    <property type="entry name" value="ALIPHATIC SULFONATES-BINDING PROTEIN-RELATED"/>
    <property type="match status" value="1"/>
</dbReference>
<feature type="chain" id="PRO_5039152192" evidence="1">
    <location>
        <begin position="24"/>
        <end position="381"/>
    </location>
</feature>
<dbReference type="RefSeq" id="WP_147258740.1">
    <property type="nucleotide sequence ID" value="NZ_VIWU01000001.1"/>
</dbReference>